<keyword evidence="4" id="KW-0175">Coiled coil</keyword>
<dbReference type="RefSeq" id="WP_230495132.1">
    <property type="nucleotide sequence ID" value="NZ_CAKJTG010000003.1"/>
</dbReference>
<comment type="caution">
    <text evidence="5">The sequence shown here is derived from an EMBL/GenBank/DDBJ whole genome shotgun (WGS) entry which is preliminary data.</text>
</comment>
<name>A0A9C7G6F0_9BACI</name>
<sequence>MIKIRRLRVEIHTKLSILGFDESFDDQMNIICSDKNTSGKSSIISSIYYALGLEEIIGGRGYNVLSSAFKTKIESEEGELNVLESKVYLEVTNGTKDITILRAAKMKDRESNLMTIFHSKMDKINEINTLIEDMYVHSQNSATSRKGFFTFLESFLGMELPSVPGTDDREKKLYLQLIFSSMLIEQKRGWADLFSGMPHFGIREPKKRVIEYLLNMDTLTNEKLKHHLKIKENKIIEMWKQLYKETTETLREVNLNLRGVNENVEILHEPERSINIVYNSNGNLFSLDQFIKYKKFEYGNLIKLKPKNINNFQELKAELRNIEEDIINYETKLKDTRFVLNNENNSIDRLKHSLELIQTDIVNNQDAKKLRNLGSKEGFNSYKDICPTCNQPISDTLLVSQNKADVMSIDDNINHLKSQEKVFEHAIEQKRQIVKKLNKDISEIEKVVTNLYRLAKVTRNDIFAIDGTISESDIYKKIELTKIIERLEIIEVENIINNFKKLSDEWKLYLSDLEKLPKNKFTELDEKKLKSLRDHFVSNLKTFGYRSSSDIDKVMISRDSYMPTIENFDLKFDSSASDHIRRIWAFTIALAQTANELNGNHPGILIFDEPGQHSIVVEDMEAFFDCLRSIAVKNQVLVGITIKESDTRELIIKKIEEGSKGIIIKDRAFKKFE</sequence>
<evidence type="ECO:0000313" key="6">
    <source>
        <dbReference type="Proteomes" id="UP000789845"/>
    </source>
</evidence>
<dbReference type="Gene3D" id="3.40.50.300">
    <property type="entry name" value="P-loop containing nucleotide triphosphate hydrolases"/>
    <property type="match status" value="1"/>
</dbReference>
<comment type="subunit">
    <text evidence="2">Heterodimer of SbcC and SbcD.</text>
</comment>
<feature type="coiled-coil region" evidence="4">
    <location>
        <begin position="312"/>
        <end position="360"/>
    </location>
</feature>
<evidence type="ECO:0000256" key="2">
    <source>
        <dbReference type="ARBA" id="ARBA00011322"/>
    </source>
</evidence>
<accession>A0A9C7G6F0</accession>
<organism evidence="5 6">
    <name type="scientific">Pseudoneobacillus rhizosphaerae</name>
    <dbReference type="NCBI Taxonomy" id="2880968"/>
    <lineage>
        <taxon>Bacteria</taxon>
        <taxon>Bacillati</taxon>
        <taxon>Bacillota</taxon>
        <taxon>Bacilli</taxon>
        <taxon>Bacillales</taxon>
        <taxon>Bacillaceae</taxon>
        <taxon>Pseudoneobacillus</taxon>
    </lineage>
</organism>
<evidence type="ECO:0000313" key="5">
    <source>
        <dbReference type="EMBL" id="CAG9606849.1"/>
    </source>
</evidence>
<keyword evidence="6" id="KW-1185">Reference proteome</keyword>
<dbReference type="Proteomes" id="UP000789845">
    <property type="component" value="Unassembled WGS sequence"/>
</dbReference>
<dbReference type="PANTHER" id="PTHR32114">
    <property type="entry name" value="ABC TRANSPORTER ABCH.3"/>
    <property type="match status" value="1"/>
</dbReference>
<dbReference type="InterPro" id="IPR027417">
    <property type="entry name" value="P-loop_NTPase"/>
</dbReference>
<proteinExistence type="inferred from homology"/>
<dbReference type="EMBL" id="CAKJTG010000003">
    <property type="protein sequence ID" value="CAG9606849.1"/>
    <property type="molecule type" value="Genomic_DNA"/>
</dbReference>
<gene>
    <name evidence="5" type="ORF">NEOCIP111885_00537</name>
</gene>
<evidence type="ECO:0000256" key="4">
    <source>
        <dbReference type="SAM" id="Coils"/>
    </source>
</evidence>
<dbReference type="PANTHER" id="PTHR32114:SF2">
    <property type="entry name" value="ABC TRANSPORTER ABCH.3"/>
    <property type="match status" value="1"/>
</dbReference>
<dbReference type="AlphaFoldDB" id="A0A9C7G6F0"/>
<comment type="similarity">
    <text evidence="1">Belongs to the SMC family. SbcC subfamily.</text>
</comment>
<protein>
    <recommendedName>
        <fullName evidence="3">Nuclease SbcCD subunit C</fullName>
    </recommendedName>
</protein>
<evidence type="ECO:0000256" key="3">
    <source>
        <dbReference type="ARBA" id="ARBA00013368"/>
    </source>
</evidence>
<reference evidence="5" key="1">
    <citation type="submission" date="2021-10" db="EMBL/GenBank/DDBJ databases">
        <authorList>
            <person name="Criscuolo A."/>
        </authorList>
    </citation>
    <scope>NUCLEOTIDE SEQUENCE</scope>
    <source>
        <strain evidence="5">CIP111885</strain>
    </source>
</reference>
<evidence type="ECO:0000256" key="1">
    <source>
        <dbReference type="ARBA" id="ARBA00006930"/>
    </source>
</evidence>